<dbReference type="InterPro" id="IPR012163">
    <property type="entry name" value="Sialyl_trans"/>
</dbReference>
<feature type="disulfide bond" evidence="12">
    <location>
        <begin position="98"/>
        <end position="247"/>
    </location>
</feature>
<comment type="similarity">
    <text evidence="2">Belongs to the glycosyltransferase 29 family.</text>
</comment>
<comment type="subcellular location">
    <subcellularLocation>
        <location evidence="1">Golgi apparatus membrane</location>
        <topology evidence="1">Single-pass type II membrane protein</topology>
    </subcellularLocation>
</comment>
<dbReference type="GO" id="GO:0006491">
    <property type="term" value="P:N-glycan processing"/>
    <property type="evidence" value="ECO:0007669"/>
    <property type="project" value="TreeGrafter"/>
</dbReference>
<evidence type="ECO:0000313" key="13">
    <source>
        <dbReference type="Ensembl" id="ENSXCOP00000023174.1"/>
    </source>
</evidence>
<dbReference type="GeneTree" id="ENSGT01030000234535"/>
<sequence>MSHFDCAEEIKHAENINGEQLLSFWEGFFQIHTVDGKEDYSMQSSQGYEKAIITQKNTLVGAILATDGDKKRVFEVKSEHFDTFLKESPFPNKTYSSCAVVGNAGILANSSCGKDIDSAEFVIRCNLPPLRNGYEKHVGVKTDLVSANPSILLQKYDSLLGSRRKFMEKLCQYGSSMILLPAFSYVKNVALCMRAFHTIQDFGSPMQPIYFHPEYLKDLDTFWRSQGWEAVRLSSGMIVTSMALELCDTVDLYGFWPFGLHPQTFKELTNHYYDDMTGRRGFHAMPEEFKLLLQLHSEGILRLHLGDCESNGE</sequence>
<keyword evidence="10" id="KW-1015">Disulfide bond</keyword>
<evidence type="ECO:0000256" key="12">
    <source>
        <dbReference type="PIRSR" id="PIRSR005557-2"/>
    </source>
</evidence>
<proteinExistence type="inferred from homology"/>
<dbReference type="InterPro" id="IPR001675">
    <property type="entry name" value="Glyco_trans_29"/>
</dbReference>
<dbReference type="InterPro" id="IPR038578">
    <property type="entry name" value="GT29-like_sf"/>
</dbReference>
<keyword evidence="9" id="KW-0472">Membrane</keyword>
<dbReference type="PANTHER" id="PTHR11987">
    <property type="entry name" value="ALPHA-2,8-SIALYLTRANSFERASE"/>
    <property type="match status" value="1"/>
</dbReference>
<dbReference type="Pfam" id="PF00777">
    <property type="entry name" value="Glyco_transf_29"/>
    <property type="match status" value="1"/>
</dbReference>
<name>A0A3B5MUL3_9TELE</name>
<keyword evidence="3" id="KW-0328">Glycosyltransferase</keyword>
<organism evidence="13 14">
    <name type="scientific">Xiphophorus couchianus</name>
    <name type="common">Monterrey platyfish</name>
    <dbReference type="NCBI Taxonomy" id="32473"/>
    <lineage>
        <taxon>Eukaryota</taxon>
        <taxon>Metazoa</taxon>
        <taxon>Chordata</taxon>
        <taxon>Craniata</taxon>
        <taxon>Vertebrata</taxon>
        <taxon>Euteleostomi</taxon>
        <taxon>Actinopterygii</taxon>
        <taxon>Neopterygii</taxon>
        <taxon>Teleostei</taxon>
        <taxon>Neoteleostei</taxon>
        <taxon>Acanthomorphata</taxon>
        <taxon>Ovalentaria</taxon>
        <taxon>Atherinomorphae</taxon>
        <taxon>Cyprinodontiformes</taxon>
        <taxon>Poeciliidae</taxon>
        <taxon>Poeciliinae</taxon>
        <taxon>Xiphophorus</taxon>
    </lineage>
</organism>
<dbReference type="AlphaFoldDB" id="A0A3B5MUL3"/>
<dbReference type="Ensembl" id="ENSXCOT00000023452.1">
    <property type="protein sequence ID" value="ENSXCOP00000023174.1"/>
    <property type="gene ID" value="ENSXCOG00000017314.1"/>
</dbReference>
<dbReference type="GO" id="GO:0009311">
    <property type="term" value="P:oligosaccharide metabolic process"/>
    <property type="evidence" value="ECO:0007669"/>
    <property type="project" value="TreeGrafter"/>
</dbReference>
<evidence type="ECO:0000256" key="1">
    <source>
        <dbReference type="ARBA" id="ARBA00004323"/>
    </source>
</evidence>
<keyword evidence="11" id="KW-0325">Glycoprotein</keyword>
<dbReference type="Proteomes" id="UP000261380">
    <property type="component" value="Unplaced"/>
</dbReference>
<evidence type="ECO:0000256" key="9">
    <source>
        <dbReference type="ARBA" id="ARBA00023136"/>
    </source>
</evidence>
<evidence type="ECO:0000256" key="8">
    <source>
        <dbReference type="ARBA" id="ARBA00023034"/>
    </source>
</evidence>
<keyword evidence="4" id="KW-0808">Transferase</keyword>
<keyword evidence="14" id="KW-1185">Reference proteome</keyword>
<dbReference type="Gene3D" id="3.90.1480.20">
    <property type="entry name" value="Glycosyl transferase family 29"/>
    <property type="match status" value="1"/>
</dbReference>
<protein>
    <submittedName>
        <fullName evidence="13">ST8 alpha-N-acetyl-neuraminide alpha-2,8-sialyltransferase 6</fullName>
    </submittedName>
</protein>
<evidence type="ECO:0000256" key="6">
    <source>
        <dbReference type="ARBA" id="ARBA00022968"/>
    </source>
</evidence>
<reference evidence="13" key="1">
    <citation type="submission" date="2025-08" db="UniProtKB">
        <authorList>
            <consortium name="Ensembl"/>
        </authorList>
    </citation>
    <scope>IDENTIFICATION</scope>
</reference>
<evidence type="ECO:0000313" key="14">
    <source>
        <dbReference type="Proteomes" id="UP000261380"/>
    </source>
</evidence>
<keyword evidence="7" id="KW-1133">Transmembrane helix</keyword>
<dbReference type="PIRSF" id="PIRSF005557">
    <property type="entry name" value="Sialyl_trans"/>
    <property type="match status" value="1"/>
</dbReference>
<evidence type="ECO:0000256" key="10">
    <source>
        <dbReference type="ARBA" id="ARBA00023157"/>
    </source>
</evidence>
<keyword evidence="5" id="KW-0812">Transmembrane</keyword>
<dbReference type="GO" id="GO:0003828">
    <property type="term" value="F:alpha-N-acetylneuraminate alpha-2,8-sialyltransferase activity"/>
    <property type="evidence" value="ECO:0007669"/>
    <property type="project" value="TreeGrafter"/>
</dbReference>
<evidence type="ECO:0000256" key="3">
    <source>
        <dbReference type="ARBA" id="ARBA00022676"/>
    </source>
</evidence>
<evidence type="ECO:0000256" key="7">
    <source>
        <dbReference type="ARBA" id="ARBA00022989"/>
    </source>
</evidence>
<dbReference type="PANTHER" id="PTHR11987:SF50">
    <property type="entry name" value="ALPHA-2,8-SIALYLTRANSFERASE 8F"/>
    <property type="match status" value="1"/>
</dbReference>
<evidence type="ECO:0000256" key="4">
    <source>
        <dbReference type="ARBA" id="ARBA00022679"/>
    </source>
</evidence>
<evidence type="ECO:0000256" key="11">
    <source>
        <dbReference type="ARBA" id="ARBA00023180"/>
    </source>
</evidence>
<evidence type="ECO:0000256" key="2">
    <source>
        <dbReference type="ARBA" id="ARBA00006003"/>
    </source>
</evidence>
<accession>A0A3B5MUL3</accession>
<evidence type="ECO:0000256" key="5">
    <source>
        <dbReference type="ARBA" id="ARBA00022692"/>
    </source>
</evidence>
<dbReference type="GO" id="GO:0000139">
    <property type="term" value="C:Golgi membrane"/>
    <property type="evidence" value="ECO:0007669"/>
    <property type="project" value="UniProtKB-SubCell"/>
</dbReference>
<keyword evidence="8" id="KW-0333">Golgi apparatus</keyword>
<reference evidence="13" key="2">
    <citation type="submission" date="2025-09" db="UniProtKB">
        <authorList>
            <consortium name="Ensembl"/>
        </authorList>
    </citation>
    <scope>IDENTIFICATION</scope>
</reference>
<keyword evidence="6" id="KW-0735">Signal-anchor</keyword>
<dbReference type="STRING" id="32473.ENSXCOP00000023174"/>
<dbReference type="InterPro" id="IPR050943">
    <property type="entry name" value="Glycosyltr_29_Sialyltrsf"/>
</dbReference>